<dbReference type="GeneID" id="18826962"/>
<feature type="transmembrane region" description="Helical" evidence="2">
    <location>
        <begin position="20"/>
        <end position="37"/>
    </location>
</feature>
<name>K5VWZ3_AGABU</name>
<evidence type="ECO:0000313" key="3">
    <source>
        <dbReference type="EMBL" id="EKM78994.1"/>
    </source>
</evidence>
<evidence type="ECO:0000256" key="2">
    <source>
        <dbReference type="SAM" id="Phobius"/>
    </source>
</evidence>
<gene>
    <name evidence="3" type="ORF">AGABI1DRAFT_129260</name>
</gene>
<evidence type="ECO:0000313" key="4">
    <source>
        <dbReference type="Proteomes" id="UP000008493"/>
    </source>
</evidence>
<accession>K5VWZ3</accession>
<dbReference type="EMBL" id="JH971391">
    <property type="protein sequence ID" value="EKM78994.1"/>
    <property type="molecule type" value="Genomic_DNA"/>
</dbReference>
<evidence type="ECO:0008006" key="5">
    <source>
        <dbReference type="Google" id="ProtNLM"/>
    </source>
</evidence>
<dbReference type="AlphaFoldDB" id="K5VWZ3"/>
<proteinExistence type="predicted"/>
<keyword evidence="2" id="KW-1133">Transmembrane helix</keyword>
<dbReference type="InParanoid" id="K5VWZ3"/>
<reference evidence="4" key="1">
    <citation type="journal article" date="2012" name="Proc. Natl. Acad. Sci. U.S.A.">
        <title>Genome sequence of the button mushroom Agaricus bisporus reveals mechanisms governing adaptation to a humic-rich ecological niche.</title>
        <authorList>
            <person name="Morin E."/>
            <person name="Kohler A."/>
            <person name="Baker A.R."/>
            <person name="Foulongne-Oriol M."/>
            <person name="Lombard V."/>
            <person name="Nagy L.G."/>
            <person name="Ohm R.A."/>
            <person name="Patyshakuliyeva A."/>
            <person name="Brun A."/>
            <person name="Aerts A.L."/>
            <person name="Bailey A.M."/>
            <person name="Billette C."/>
            <person name="Coutinho P.M."/>
            <person name="Deakin G."/>
            <person name="Doddapaneni H."/>
            <person name="Floudas D."/>
            <person name="Grimwood J."/>
            <person name="Hilden K."/>
            <person name="Kuees U."/>
            <person name="LaButti K.M."/>
            <person name="Lapidus A."/>
            <person name="Lindquist E.A."/>
            <person name="Lucas S.M."/>
            <person name="Murat C."/>
            <person name="Riley R.W."/>
            <person name="Salamov A.A."/>
            <person name="Schmutz J."/>
            <person name="Subramanian V."/>
            <person name="Woesten H.A.B."/>
            <person name="Xu J."/>
            <person name="Eastwood D.C."/>
            <person name="Foster G.D."/>
            <person name="Sonnenberg A.S."/>
            <person name="Cullen D."/>
            <person name="de Vries R.P."/>
            <person name="Lundell T."/>
            <person name="Hibbett D.S."/>
            <person name="Henrissat B."/>
            <person name="Burton K.S."/>
            <person name="Kerrigan R.W."/>
            <person name="Challen M.P."/>
            <person name="Grigoriev I.V."/>
            <person name="Martin F."/>
        </authorList>
    </citation>
    <scope>NUCLEOTIDE SEQUENCE [LARGE SCALE GENOMIC DNA]</scope>
    <source>
        <strain evidence="4">JB137-S8 / ATCC MYA-4627 / FGSC 10392</strain>
    </source>
</reference>
<dbReference type="RefSeq" id="XP_007330750.1">
    <property type="nucleotide sequence ID" value="XM_007330688.1"/>
</dbReference>
<keyword evidence="4" id="KW-1185">Reference proteome</keyword>
<dbReference type="KEGG" id="abp:AGABI1DRAFT129260"/>
<protein>
    <recommendedName>
        <fullName evidence="5">NACHT domain-containing protein</fullName>
    </recommendedName>
</protein>
<evidence type="ECO:0000256" key="1">
    <source>
        <dbReference type="SAM" id="MobiDB-lite"/>
    </source>
</evidence>
<dbReference type="Proteomes" id="UP000008493">
    <property type="component" value="Unassembled WGS sequence"/>
</dbReference>
<keyword evidence="2" id="KW-0812">Transmembrane</keyword>
<sequence>MQIAKERETRARRFTWGRILLLQLGGFLSFVTVPHLLPSSDALCLNAQTLVAKLLCFGRSRSQEPPSTWTTWPLLLLAMGIPPLLIPVYQSKSALVSRNFTGRGITDGSTSQIHHSSPSIIQPATLEDQPFDQHDSVAYPPRHPSPIPHSHPSQHQDLLFAPHHPSTIVSQQSSPSQQLTVTTSSALTAPAGAPQHVEPFIHHPYLKSIGRILIIIDGLDECNKLRTQRELLQLISDFCLTYPSSPIVWVIASRPEPHITSFFAQANVEAVYEKEEVLIDSDEAREDVEKLLCHELTNIQHEFSLSPESQWPSEQDFWKLASASGGLFVYANTVIKYIGDGLSYDVSI</sequence>
<feature type="region of interest" description="Disordered" evidence="1">
    <location>
        <begin position="131"/>
        <end position="154"/>
    </location>
</feature>
<keyword evidence="2" id="KW-0472">Membrane</keyword>
<dbReference type="HOGENOM" id="CLU_796847_0_0_1"/>
<organism evidence="3 4">
    <name type="scientific">Agaricus bisporus var. burnettii (strain JB137-S8 / ATCC MYA-4627 / FGSC 10392)</name>
    <name type="common">White button mushroom</name>
    <dbReference type="NCBI Taxonomy" id="597362"/>
    <lineage>
        <taxon>Eukaryota</taxon>
        <taxon>Fungi</taxon>
        <taxon>Dikarya</taxon>
        <taxon>Basidiomycota</taxon>
        <taxon>Agaricomycotina</taxon>
        <taxon>Agaricomycetes</taxon>
        <taxon>Agaricomycetidae</taxon>
        <taxon>Agaricales</taxon>
        <taxon>Agaricineae</taxon>
        <taxon>Agaricaceae</taxon>
        <taxon>Agaricus</taxon>
    </lineage>
</organism>